<organism evidence="2 3">
    <name type="scientific">Pleuronectes platessa</name>
    <name type="common">European plaice</name>
    <dbReference type="NCBI Taxonomy" id="8262"/>
    <lineage>
        <taxon>Eukaryota</taxon>
        <taxon>Metazoa</taxon>
        <taxon>Chordata</taxon>
        <taxon>Craniata</taxon>
        <taxon>Vertebrata</taxon>
        <taxon>Euteleostomi</taxon>
        <taxon>Actinopterygii</taxon>
        <taxon>Neopterygii</taxon>
        <taxon>Teleostei</taxon>
        <taxon>Neoteleostei</taxon>
        <taxon>Acanthomorphata</taxon>
        <taxon>Carangaria</taxon>
        <taxon>Pleuronectiformes</taxon>
        <taxon>Pleuronectoidei</taxon>
        <taxon>Pleuronectidae</taxon>
        <taxon>Pleuronectes</taxon>
    </lineage>
</organism>
<dbReference type="EMBL" id="CADEAL010004200">
    <property type="protein sequence ID" value="CAB1454145.1"/>
    <property type="molecule type" value="Genomic_DNA"/>
</dbReference>
<evidence type="ECO:0000313" key="3">
    <source>
        <dbReference type="Proteomes" id="UP001153269"/>
    </source>
</evidence>
<accession>A0A9N7VQZ5</accession>
<name>A0A9N7VQZ5_PLEPL</name>
<sequence length="113" mass="12989">MATAPHVADRRRKRRGSRGGVGGGEQRGSFFTDTPTPPFVPLGDSWRWQAVRTLLHSAHCMKIASRWTFILRGFSPRRHKHRHKHTTNTQPPHTTQRHLNLRSLVLRLSASRL</sequence>
<dbReference type="AlphaFoldDB" id="A0A9N7VQZ5"/>
<feature type="region of interest" description="Disordered" evidence="1">
    <location>
        <begin position="1"/>
        <end position="36"/>
    </location>
</feature>
<reference evidence="2" key="1">
    <citation type="submission" date="2020-03" db="EMBL/GenBank/DDBJ databases">
        <authorList>
            <person name="Weist P."/>
        </authorList>
    </citation>
    <scope>NUCLEOTIDE SEQUENCE</scope>
</reference>
<gene>
    <name evidence="2" type="ORF">PLEPLA_LOCUS41907</name>
</gene>
<evidence type="ECO:0000313" key="2">
    <source>
        <dbReference type="EMBL" id="CAB1454145.1"/>
    </source>
</evidence>
<protein>
    <submittedName>
        <fullName evidence="2">Uncharacterized protein</fullName>
    </submittedName>
</protein>
<evidence type="ECO:0000256" key="1">
    <source>
        <dbReference type="SAM" id="MobiDB-lite"/>
    </source>
</evidence>
<dbReference type="Proteomes" id="UP001153269">
    <property type="component" value="Unassembled WGS sequence"/>
</dbReference>
<keyword evidence="3" id="KW-1185">Reference proteome</keyword>
<comment type="caution">
    <text evidence="2">The sequence shown here is derived from an EMBL/GenBank/DDBJ whole genome shotgun (WGS) entry which is preliminary data.</text>
</comment>
<proteinExistence type="predicted"/>
<feature type="region of interest" description="Disordered" evidence="1">
    <location>
        <begin position="78"/>
        <end position="98"/>
    </location>
</feature>